<feature type="domain" description="FAM192A/Fyv6 N-terminal" evidence="4">
    <location>
        <begin position="4"/>
        <end position="108"/>
    </location>
</feature>
<name>N1PZJ4_DOTSN</name>
<dbReference type="STRING" id="675120.N1PZJ4"/>
<dbReference type="Proteomes" id="UP000016933">
    <property type="component" value="Unassembled WGS sequence"/>
</dbReference>
<protein>
    <recommendedName>
        <fullName evidence="4">FAM192A/Fyv6 N-terminal domain-containing protein</fullName>
    </recommendedName>
</protein>
<dbReference type="OrthoDB" id="75807at2759"/>
<dbReference type="InterPro" id="IPR019331">
    <property type="entry name" value="FAM192A/Fyv6_N"/>
</dbReference>
<gene>
    <name evidence="5" type="ORF">DOTSEDRAFT_49249</name>
</gene>
<proteinExistence type="predicted"/>
<dbReference type="Pfam" id="PF10187">
    <property type="entry name" value="FAM192A_Fyv6_N"/>
    <property type="match status" value="1"/>
</dbReference>
<dbReference type="eggNOG" id="ENOG502SGAY">
    <property type="taxonomic scope" value="Eukaryota"/>
</dbReference>
<dbReference type="EMBL" id="KB446535">
    <property type="protein sequence ID" value="EME48857.1"/>
    <property type="molecule type" value="Genomic_DNA"/>
</dbReference>
<comment type="subcellular location">
    <subcellularLocation>
        <location evidence="1">Nucleus</location>
    </subcellularLocation>
</comment>
<feature type="compositionally biased region" description="Basic and acidic residues" evidence="3">
    <location>
        <begin position="90"/>
        <end position="101"/>
    </location>
</feature>
<accession>N1PZJ4</accession>
<keyword evidence="2" id="KW-0539">Nucleus</keyword>
<reference evidence="6" key="1">
    <citation type="journal article" date="2012" name="PLoS Genet.">
        <title>The genomes of the fungal plant pathogens Cladosporium fulvum and Dothistroma septosporum reveal adaptation to different hosts and lifestyles but also signatures of common ancestry.</title>
        <authorList>
            <person name="de Wit P.J.G.M."/>
            <person name="van der Burgt A."/>
            <person name="Oekmen B."/>
            <person name="Stergiopoulos I."/>
            <person name="Abd-Elsalam K.A."/>
            <person name="Aerts A.L."/>
            <person name="Bahkali A.H."/>
            <person name="Beenen H.G."/>
            <person name="Chettri P."/>
            <person name="Cox M.P."/>
            <person name="Datema E."/>
            <person name="de Vries R.P."/>
            <person name="Dhillon B."/>
            <person name="Ganley A.R."/>
            <person name="Griffiths S.A."/>
            <person name="Guo Y."/>
            <person name="Hamelin R.C."/>
            <person name="Henrissat B."/>
            <person name="Kabir M.S."/>
            <person name="Jashni M.K."/>
            <person name="Kema G."/>
            <person name="Klaubauf S."/>
            <person name="Lapidus A."/>
            <person name="Levasseur A."/>
            <person name="Lindquist E."/>
            <person name="Mehrabi R."/>
            <person name="Ohm R.A."/>
            <person name="Owen T.J."/>
            <person name="Salamov A."/>
            <person name="Schwelm A."/>
            <person name="Schijlen E."/>
            <person name="Sun H."/>
            <person name="van den Burg H.A."/>
            <person name="van Ham R.C.H.J."/>
            <person name="Zhang S."/>
            <person name="Goodwin S.B."/>
            <person name="Grigoriev I.V."/>
            <person name="Collemare J."/>
            <person name="Bradshaw R.E."/>
        </authorList>
    </citation>
    <scope>NUCLEOTIDE SEQUENCE [LARGE SCALE GENOMIC DNA]</scope>
    <source>
        <strain evidence="6">NZE10 / CBS 128990</strain>
    </source>
</reference>
<evidence type="ECO:0000256" key="2">
    <source>
        <dbReference type="ARBA" id="ARBA00023242"/>
    </source>
</evidence>
<reference evidence="5 6" key="2">
    <citation type="journal article" date="2012" name="PLoS Pathog.">
        <title>Diverse lifestyles and strategies of plant pathogenesis encoded in the genomes of eighteen Dothideomycetes fungi.</title>
        <authorList>
            <person name="Ohm R.A."/>
            <person name="Feau N."/>
            <person name="Henrissat B."/>
            <person name="Schoch C.L."/>
            <person name="Horwitz B.A."/>
            <person name="Barry K.W."/>
            <person name="Condon B.J."/>
            <person name="Copeland A.C."/>
            <person name="Dhillon B."/>
            <person name="Glaser F."/>
            <person name="Hesse C.N."/>
            <person name="Kosti I."/>
            <person name="LaButti K."/>
            <person name="Lindquist E.A."/>
            <person name="Lucas S."/>
            <person name="Salamov A.A."/>
            <person name="Bradshaw R.E."/>
            <person name="Ciuffetti L."/>
            <person name="Hamelin R.C."/>
            <person name="Kema G.H.J."/>
            <person name="Lawrence C."/>
            <person name="Scott J.A."/>
            <person name="Spatafora J.W."/>
            <person name="Turgeon B.G."/>
            <person name="de Wit P.J.G.M."/>
            <person name="Zhong S."/>
            <person name="Goodwin S.B."/>
            <person name="Grigoriev I.V."/>
        </authorList>
    </citation>
    <scope>NUCLEOTIDE SEQUENCE [LARGE SCALE GENOMIC DNA]</scope>
    <source>
        <strain evidence="6">NZE10 / CBS 128990</strain>
    </source>
</reference>
<dbReference type="AlphaFoldDB" id="N1PZJ4"/>
<dbReference type="OMA" id="RYKLHVA"/>
<dbReference type="GO" id="GO:0005634">
    <property type="term" value="C:nucleus"/>
    <property type="evidence" value="ECO:0007669"/>
    <property type="project" value="UniProtKB-SubCell"/>
</dbReference>
<dbReference type="InterPro" id="IPR039845">
    <property type="entry name" value="FAM192A"/>
</dbReference>
<dbReference type="PANTHER" id="PTHR13495:SF0">
    <property type="entry name" value="PSME3-INTERACTING PROTEIN"/>
    <property type="match status" value="1"/>
</dbReference>
<evidence type="ECO:0000313" key="5">
    <source>
        <dbReference type="EMBL" id="EME48857.1"/>
    </source>
</evidence>
<evidence type="ECO:0000256" key="3">
    <source>
        <dbReference type="SAM" id="MobiDB-lite"/>
    </source>
</evidence>
<evidence type="ECO:0000259" key="4">
    <source>
        <dbReference type="Pfam" id="PF10187"/>
    </source>
</evidence>
<sequence length="238" mass="26003">MSRFVSGGTNEEPTARDEAWLQAQTQIEAKHLAKIEAGKQEGGKSLYETLQANKAAKQEQFEESIRLTNQFQSLNEDEVEFLDSVLETQRQKENNVRKQTAEEMQAFKQQQEDAEKKARAAETTHTAETENTSWAVSRKRKKGKEDVFGGVKLRKASSGEGSLAAPSTEWAKRQARADAVASTEDTSIAAQRDEADRAKGNIATNAGLGKEKTSVPKPIVALNSAGLGLAAYASDEDD</sequence>
<feature type="region of interest" description="Disordered" evidence="3">
    <location>
        <begin position="90"/>
        <end position="170"/>
    </location>
</feature>
<organism evidence="5 6">
    <name type="scientific">Dothistroma septosporum (strain NZE10 / CBS 128990)</name>
    <name type="common">Red band needle blight fungus</name>
    <name type="synonym">Mycosphaerella pini</name>
    <dbReference type="NCBI Taxonomy" id="675120"/>
    <lineage>
        <taxon>Eukaryota</taxon>
        <taxon>Fungi</taxon>
        <taxon>Dikarya</taxon>
        <taxon>Ascomycota</taxon>
        <taxon>Pezizomycotina</taxon>
        <taxon>Dothideomycetes</taxon>
        <taxon>Dothideomycetidae</taxon>
        <taxon>Mycosphaerellales</taxon>
        <taxon>Mycosphaerellaceae</taxon>
        <taxon>Dothistroma</taxon>
    </lineage>
</organism>
<keyword evidence="6" id="KW-1185">Reference proteome</keyword>
<feature type="compositionally biased region" description="Basic and acidic residues" evidence="3">
    <location>
        <begin position="110"/>
        <end position="128"/>
    </location>
</feature>
<evidence type="ECO:0000256" key="1">
    <source>
        <dbReference type="ARBA" id="ARBA00004123"/>
    </source>
</evidence>
<evidence type="ECO:0000313" key="6">
    <source>
        <dbReference type="Proteomes" id="UP000016933"/>
    </source>
</evidence>
<dbReference type="HOGENOM" id="CLU_067596_0_0_1"/>
<dbReference type="PANTHER" id="PTHR13495">
    <property type="entry name" value="NEFA-INTERACTING NUCLEAR PROTEIN NIP30"/>
    <property type="match status" value="1"/>
</dbReference>